<proteinExistence type="predicted"/>
<evidence type="ECO:0008006" key="4">
    <source>
        <dbReference type="Google" id="ProtNLM"/>
    </source>
</evidence>
<keyword evidence="3" id="KW-1185">Reference proteome</keyword>
<sequence length="134" mass="13720">MKRTGSAEAPTAHPALKFAGGCLSGVLVLLAGLLIALSFGSTVEIESPEQFAGLRDNDSGVALVALALGVVALLGGLAVAVRTSRVLLAVVGAVCGVLIVAAGYRGYTLSPMLKCWEHDTIARNADGSYTCYDR</sequence>
<feature type="transmembrane region" description="Helical" evidence="1">
    <location>
        <begin position="86"/>
        <end position="104"/>
    </location>
</feature>
<gene>
    <name evidence="2" type="ORF">GCM10010406_51040</name>
</gene>
<keyword evidence="1" id="KW-0472">Membrane</keyword>
<accession>A0ABN3MTL6</accession>
<feature type="transmembrane region" description="Helical" evidence="1">
    <location>
        <begin position="60"/>
        <end position="79"/>
    </location>
</feature>
<name>A0ABN3MTL6_9ACTN</name>
<evidence type="ECO:0000313" key="2">
    <source>
        <dbReference type="EMBL" id="GAA2508309.1"/>
    </source>
</evidence>
<dbReference type="Proteomes" id="UP001501358">
    <property type="component" value="Unassembled WGS sequence"/>
</dbReference>
<organism evidence="2 3">
    <name type="scientific">Streptomyces thermolineatus</name>
    <dbReference type="NCBI Taxonomy" id="44033"/>
    <lineage>
        <taxon>Bacteria</taxon>
        <taxon>Bacillati</taxon>
        <taxon>Actinomycetota</taxon>
        <taxon>Actinomycetes</taxon>
        <taxon>Kitasatosporales</taxon>
        <taxon>Streptomycetaceae</taxon>
        <taxon>Streptomyces</taxon>
    </lineage>
</organism>
<reference evidence="2 3" key="1">
    <citation type="journal article" date="2019" name="Int. J. Syst. Evol. Microbiol.">
        <title>The Global Catalogue of Microorganisms (GCM) 10K type strain sequencing project: providing services to taxonomists for standard genome sequencing and annotation.</title>
        <authorList>
            <consortium name="The Broad Institute Genomics Platform"/>
            <consortium name="The Broad Institute Genome Sequencing Center for Infectious Disease"/>
            <person name="Wu L."/>
            <person name="Ma J."/>
        </authorList>
    </citation>
    <scope>NUCLEOTIDE SEQUENCE [LARGE SCALE GENOMIC DNA]</scope>
    <source>
        <strain evidence="2 3">JCM 6307</strain>
    </source>
</reference>
<keyword evidence="1" id="KW-0812">Transmembrane</keyword>
<comment type="caution">
    <text evidence="2">The sequence shown here is derived from an EMBL/GenBank/DDBJ whole genome shotgun (WGS) entry which is preliminary data.</text>
</comment>
<feature type="transmembrane region" description="Helical" evidence="1">
    <location>
        <begin position="21"/>
        <end position="40"/>
    </location>
</feature>
<protein>
    <recommendedName>
        <fullName evidence="4">Integral membrane protein</fullName>
    </recommendedName>
</protein>
<evidence type="ECO:0000313" key="3">
    <source>
        <dbReference type="Proteomes" id="UP001501358"/>
    </source>
</evidence>
<keyword evidence="1" id="KW-1133">Transmembrane helix</keyword>
<evidence type="ECO:0000256" key="1">
    <source>
        <dbReference type="SAM" id="Phobius"/>
    </source>
</evidence>
<dbReference type="RefSeq" id="WP_344385730.1">
    <property type="nucleotide sequence ID" value="NZ_BAAATA010000044.1"/>
</dbReference>
<dbReference type="EMBL" id="BAAATA010000044">
    <property type="protein sequence ID" value="GAA2508309.1"/>
    <property type="molecule type" value="Genomic_DNA"/>
</dbReference>